<protein>
    <submittedName>
        <fullName evidence="1">Uncharacterized protein</fullName>
    </submittedName>
</protein>
<proteinExistence type="predicted"/>
<sequence length="330" mass="37705">CQNKYTIDSITKKHEQSQHNLKPKMSCPSEAPYVLLSDSTCHSIRDCGDLRVYNTSQFEFICEPCAVFVTGNNQFGQLGTSEFINQRNIPRFTNVSSICFEQIYSKWGTLGVFGTQTAWAGQRKYFYGSEINGNIEIFQSQSVGQNYGFSVHNLIYFQGNMVFTQGENTNNNLGFDVSGNGEGQLKIGFLKGQVIKQVGGTDFTSFIVTQNQIFSTNSSQYYENGIRIQVSQYWGRMELHKDIKIILKVQFAYWNVIIIDQDRNFYVNGNNQQGQLCTTLGDTPNFQKIGQLKHFTISWMYSIQINVNNEANVCGYLQLNDYTYDYMKIP</sequence>
<dbReference type="SUPFAM" id="SSF50985">
    <property type="entry name" value="RCC1/BLIP-II"/>
    <property type="match status" value="1"/>
</dbReference>
<accession>A0A146JW89</accession>
<organism evidence="1">
    <name type="scientific">Trepomonas sp. PC1</name>
    <dbReference type="NCBI Taxonomy" id="1076344"/>
    <lineage>
        <taxon>Eukaryota</taxon>
        <taxon>Metamonada</taxon>
        <taxon>Diplomonadida</taxon>
        <taxon>Hexamitidae</taxon>
        <taxon>Hexamitinae</taxon>
        <taxon>Trepomonas</taxon>
    </lineage>
</organism>
<feature type="non-terminal residue" evidence="1">
    <location>
        <position position="1"/>
    </location>
</feature>
<dbReference type="AlphaFoldDB" id="A0A146JW89"/>
<evidence type="ECO:0000313" key="1">
    <source>
        <dbReference type="EMBL" id="JAP88840.1"/>
    </source>
</evidence>
<feature type="non-terminal residue" evidence="1">
    <location>
        <position position="330"/>
    </location>
</feature>
<dbReference type="InterPro" id="IPR009091">
    <property type="entry name" value="RCC1/BLIP-II"/>
</dbReference>
<gene>
    <name evidence="1" type="ORF">TPC1_31665</name>
</gene>
<dbReference type="EMBL" id="GDID01007766">
    <property type="protein sequence ID" value="JAP88840.1"/>
    <property type="molecule type" value="Transcribed_RNA"/>
</dbReference>
<name>A0A146JW89_9EUKA</name>
<reference evidence="1" key="1">
    <citation type="submission" date="2015-07" db="EMBL/GenBank/DDBJ databases">
        <title>Adaptation to a free-living lifestyle via gene acquisitions in the diplomonad Trepomonas sp. PC1.</title>
        <authorList>
            <person name="Xu F."/>
            <person name="Jerlstrom-Hultqvist J."/>
            <person name="Kolisko M."/>
            <person name="Simpson A.G.B."/>
            <person name="Roger A.J."/>
            <person name="Svard S.G."/>
            <person name="Andersson J.O."/>
        </authorList>
    </citation>
    <scope>NUCLEOTIDE SEQUENCE</scope>
    <source>
        <strain evidence="1">PC1</strain>
    </source>
</reference>
<dbReference type="Gene3D" id="2.130.10.30">
    <property type="entry name" value="Regulator of chromosome condensation 1/beta-lactamase-inhibitor protein II"/>
    <property type="match status" value="1"/>
</dbReference>